<dbReference type="GO" id="GO:0019706">
    <property type="term" value="F:protein-cysteine S-palmitoyltransferase activity"/>
    <property type="evidence" value="ECO:0007669"/>
    <property type="project" value="UniProtKB-EC"/>
</dbReference>
<dbReference type="Pfam" id="PF12796">
    <property type="entry name" value="Ank_2"/>
    <property type="match status" value="2"/>
</dbReference>
<dbReference type="EC" id="2.3.1.225" evidence="1"/>
<dbReference type="Pfam" id="PF22693">
    <property type="entry name" value="MACPF_1"/>
    <property type="match status" value="1"/>
</dbReference>
<evidence type="ECO:0000256" key="4">
    <source>
        <dbReference type="PROSITE-ProRule" id="PRU00023"/>
    </source>
</evidence>
<dbReference type="AlphaFoldDB" id="A0A9N9GXK1"/>
<feature type="repeat" description="ANK" evidence="4">
    <location>
        <begin position="45"/>
        <end position="77"/>
    </location>
</feature>
<dbReference type="EMBL" id="CAJVPZ010012132">
    <property type="protein sequence ID" value="CAG8636920.1"/>
    <property type="molecule type" value="Genomic_DNA"/>
</dbReference>
<comment type="caution">
    <text evidence="6">The sequence shown here is derived from an EMBL/GenBank/DDBJ whole genome shotgun (WGS) entry which is preliminary data.</text>
</comment>
<keyword evidence="7" id="KW-1185">Reference proteome</keyword>
<feature type="repeat" description="ANK" evidence="4">
    <location>
        <begin position="189"/>
        <end position="221"/>
    </location>
</feature>
<evidence type="ECO:0000259" key="5">
    <source>
        <dbReference type="Pfam" id="PF22693"/>
    </source>
</evidence>
<evidence type="ECO:0000256" key="3">
    <source>
        <dbReference type="ARBA" id="ARBA00023043"/>
    </source>
</evidence>
<protein>
    <recommendedName>
        <fullName evidence="1">protein S-acyltransferase</fullName>
        <ecNumber evidence="1">2.3.1.225</ecNumber>
    </recommendedName>
</protein>
<dbReference type="PANTHER" id="PTHR24161:SF85">
    <property type="entry name" value="PALMITOYLTRANSFERASE HIP14"/>
    <property type="match status" value="1"/>
</dbReference>
<gene>
    <name evidence="6" type="ORF">RFULGI_LOCUS7935</name>
</gene>
<dbReference type="Proteomes" id="UP000789396">
    <property type="component" value="Unassembled WGS sequence"/>
</dbReference>
<feature type="repeat" description="ANK" evidence="4">
    <location>
        <begin position="334"/>
        <end position="366"/>
    </location>
</feature>
<dbReference type="PRINTS" id="PR01415">
    <property type="entry name" value="ANKYRIN"/>
</dbReference>
<feature type="repeat" description="ANK" evidence="4">
    <location>
        <begin position="1"/>
        <end position="25"/>
    </location>
</feature>
<reference evidence="6" key="1">
    <citation type="submission" date="2021-06" db="EMBL/GenBank/DDBJ databases">
        <authorList>
            <person name="Kallberg Y."/>
            <person name="Tangrot J."/>
            <person name="Rosling A."/>
        </authorList>
    </citation>
    <scope>NUCLEOTIDE SEQUENCE</scope>
    <source>
        <strain evidence="6">IN212</strain>
    </source>
</reference>
<feature type="non-terminal residue" evidence="6">
    <location>
        <position position="1"/>
    </location>
</feature>
<name>A0A9N9GXK1_9GLOM</name>
<feature type="repeat" description="ANK" evidence="4">
    <location>
        <begin position="144"/>
        <end position="176"/>
    </location>
</feature>
<organism evidence="6 7">
    <name type="scientific">Racocetra fulgida</name>
    <dbReference type="NCBI Taxonomy" id="60492"/>
    <lineage>
        <taxon>Eukaryota</taxon>
        <taxon>Fungi</taxon>
        <taxon>Fungi incertae sedis</taxon>
        <taxon>Mucoromycota</taxon>
        <taxon>Glomeromycotina</taxon>
        <taxon>Glomeromycetes</taxon>
        <taxon>Diversisporales</taxon>
        <taxon>Gigasporaceae</taxon>
        <taxon>Racocetra</taxon>
    </lineage>
</organism>
<dbReference type="SMART" id="SM00248">
    <property type="entry name" value="ANK"/>
    <property type="match status" value="8"/>
</dbReference>
<feature type="domain" description="MACPF-like" evidence="5">
    <location>
        <begin position="264"/>
        <end position="329"/>
    </location>
</feature>
<feature type="repeat" description="ANK" evidence="4">
    <location>
        <begin position="111"/>
        <end position="143"/>
    </location>
</feature>
<dbReference type="InterPro" id="IPR036770">
    <property type="entry name" value="Ankyrin_rpt-contain_sf"/>
</dbReference>
<dbReference type="InterPro" id="IPR002110">
    <property type="entry name" value="Ankyrin_rpt"/>
</dbReference>
<keyword evidence="3 4" id="KW-0040">ANK repeat</keyword>
<dbReference type="Pfam" id="PF00023">
    <property type="entry name" value="Ank"/>
    <property type="match status" value="1"/>
</dbReference>
<feature type="repeat" description="ANK" evidence="4">
    <location>
        <begin position="78"/>
        <end position="110"/>
    </location>
</feature>
<evidence type="ECO:0000256" key="2">
    <source>
        <dbReference type="ARBA" id="ARBA00022737"/>
    </source>
</evidence>
<dbReference type="SUPFAM" id="SSF48403">
    <property type="entry name" value="Ankyrin repeat"/>
    <property type="match status" value="1"/>
</dbReference>
<sequence>AALNGYVKTIEILLKYGSNINAINVKDHTEVIRILIEYGTSVNDNINTLLYWAAKSGYVEVVNTLIKYGANVDAVDHNNQTVLRWAAENSYVRIVKTLIEHGANVDAINNHGQTVLHWAAENGNIEVVKALIKHRANVNFINSNSCTALHMAARNGHIEIVKILIKHDVNINTINDNYSSISLVLASENGHTALYRAARNGHMESFKILLEHGADINAINNFGYTILHLAARNDVLILSLTLVPYSIKILKYNKETSRHKEAFLNVLGIDENLCKVYGKVYGGVKNKFLVDHVKPWLDSLNNYTTWKIIEYDNILPIFNILDDELCMKVLNTAYGSTLLCEAALNGYVKTIEILLKYGSNINDVKALNKYCKCTYFGSFRLTILF</sequence>
<dbReference type="InterPro" id="IPR054586">
    <property type="entry name" value="MACPF_1_fungal"/>
</dbReference>
<dbReference type="OrthoDB" id="539213at2759"/>
<keyword evidence="2" id="KW-0677">Repeat</keyword>
<proteinExistence type="predicted"/>
<evidence type="ECO:0000313" key="6">
    <source>
        <dbReference type="EMBL" id="CAG8636920.1"/>
    </source>
</evidence>
<dbReference type="PANTHER" id="PTHR24161">
    <property type="entry name" value="ANK_REP_REGION DOMAIN-CONTAINING PROTEIN-RELATED"/>
    <property type="match status" value="1"/>
</dbReference>
<dbReference type="PROSITE" id="PS50297">
    <property type="entry name" value="ANK_REP_REGION"/>
    <property type="match status" value="6"/>
</dbReference>
<evidence type="ECO:0000313" key="7">
    <source>
        <dbReference type="Proteomes" id="UP000789396"/>
    </source>
</evidence>
<dbReference type="PROSITE" id="PS50088">
    <property type="entry name" value="ANK_REPEAT"/>
    <property type="match status" value="7"/>
</dbReference>
<dbReference type="Gene3D" id="1.25.40.20">
    <property type="entry name" value="Ankyrin repeat-containing domain"/>
    <property type="match status" value="4"/>
</dbReference>
<accession>A0A9N9GXK1</accession>
<evidence type="ECO:0000256" key="1">
    <source>
        <dbReference type="ARBA" id="ARBA00012210"/>
    </source>
</evidence>